<evidence type="ECO:0000256" key="2">
    <source>
        <dbReference type="ARBA" id="ARBA00022443"/>
    </source>
</evidence>
<feature type="region of interest" description="Disordered" evidence="5">
    <location>
        <begin position="1177"/>
        <end position="1246"/>
    </location>
</feature>
<dbReference type="InterPro" id="IPR035755">
    <property type="entry name" value="RIM-BP_SH3_3"/>
</dbReference>
<dbReference type="InterPro" id="IPR057884">
    <property type="entry name" value="FN3_RIM-BP1/2/3"/>
</dbReference>
<feature type="compositionally biased region" description="Polar residues" evidence="5">
    <location>
        <begin position="1221"/>
        <end position="1236"/>
    </location>
</feature>
<evidence type="ECO:0008006" key="9">
    <source>
        <dbReference type="Google" id="ProtNLM"/>
    </source>
</evidence>
<dbReference type="PANTHER" id="PTHR14234:SF19">
    <property type="entry name" value="RIM-BINDING PROTEIN, ISOFORM F"/>
    <property type="match status" value="1"/>
</dbReference>
<accession>A0A1I8EHB6</accession>
<dbReference type="SUPFAM" id="SSF50044">
    <property type="entry name" value="SH3-domain"/>
    <property type="match status" value="3"/>
</dbReference>
<reference evidence="8" key="1">
    <citation type="submission" date="2016-11" db="UniProtKB">
        <authorList>
            <consortium name="WormBaseParasite"/>
        </authorList>
    </citation>
    <scope>IDENTIFICATION</scope>
    <source>
        <strain evidence="8">pt0022</strain>
    </source>
</reference>
<dbReference type="CDD" id="cd12013">
    <property type="entry name" value="SH3_RIM-BP_3"/>
    <property type="match status" value="1"/>
</dbReference>
<dbReference type="AlphaFoldDB" id="A0A1I8EHB6"/>
<evidence type="ECO:0000256" key="5">
    <source>
        <dbReference type="SAM" id="MobiDB-lite"/>
    </source>
</evidence>
<evidence type="ECO:0000256" key="3">
    <source>
        <dbReference type="ARBA" id="ARBA00022737"/>
    </source>
</evidence>
<evidence type="ECO:0000256" key="4">
    <source>
        <dbReference type="PROSITE-ProRule" id="PRU00192"/>
    </source>
</evidence>
<keyword evidence="2 4" id="KW-0728">SH3 domain</keyword>
<comment type="similarity">
    <text evidence="1">Belongs to the RIMBP family.</text>
</comment>
<dbReference type="InterPro" id="IPR036116">
    <property type="entry name" value="FN3_sf"/>
</dbReference>
<dbReference type="CDD" id="cd00063">
    <property type="entry name" value="FN3"/>
    <property type="match status" value="1"/>
</dbReference>
<dbReference type="Gene3D" id="2.30.30.40">
    <property type="entry name" value="SH3 Domains"/>
    <property type="match status" value="3"/>
</dbReference>
<dbReference type="InterPro" id="IPR001452">
    <property type="entry name" value="SH3_domain"/>
</dbReference>
<dbReference type="SMART" id="SM00060">
    <property type="entry name" value="FN3"/>
    <property type="match status" value="3"/>
</dbReference>
<keyword evidence="3" id="KW-0677">Repeat</keyword>
<evidence type="ECO:0000313" key="8">
    <source>
        <dbReference type="WBParaSite" id="maker-PairedContig_2062-snap-gene-1.11-mRNA-1"/>
    </source>
</evidence>
<feature type="domain" description="SH3" evidence="6">
    <location>
        <begin position="1062"/>
        <end position="1130"/>
    </location>
</feature>
<dbReference type="GO" id="GO:0045202">
    <property type="term" value="C:synapse"/>
    <property type="evidence" value="ECO:0007669"/>
    <property type="project" value="GOC"/>
</dbReference>
<feature type="domain" description="Fibronectin type-III" evidence="7">
    <location>
        <begin position="287"/>
        <end position="373"/>
    </location>
</feature>
<dbReference type="Gene3D" id="2.60.40.10">
    <property type="entry name" value="Immunoglobulins"/>
    <property type="match status" value="2"/>
</dbReference>
<dbReference type="Pfam" id="PF25523">
    <property type="entry name" value="Ig_RIMBP2"/>
    <property type="match status" value="1"/>
</dbReference>
<evidence type="ECO:0000259" key="7">
    <source>
        <dbReference type="PROSITE" id="PS50853"/>
    </source>
</evidence>
<dbReference type="SMART" id="SM00326">
    <property type="entry name" value="SH3"/>
    <property type="match status" value="3"/>
</dbReference>
<dbReference type="FunFam" id="2.30.30.40:FF:000016">
    <property type="entry name" value="RIMS-binding protein 2 isoform X2"/>
    <property type="match status" value="1"/>
</dbReference>
<feature type="domain" description="SH3" evidence="6">
    <location>
        <begin position="42"/>
        <end position="110"/>
    </location>
</feature>
<dbReference type="WBParaSite" id="maker-PairedContig_2062-snap-gene-1.11-mRNA-1">
    <property type="protein sequence ID" value="maker-PairedContig_2062-snap-gene-1.11-mRNA-1"/>
    <property type="gene ID" value="maker-PairedContig_2062-snap-gene-1.11"/>
</dbReference>
<feature type="domain" description="Fibronectin type-III" evidence="7">
    <location>
        <begin position="379"/>
        <end position="473"/>
    </location>
</feature>
<feature type="compositionally biased region" description="Low complexity" evidence="5">
    <location>
        <begin position="1180"/>
        <end position="1195"/>
    </location>
</feature>
<dbReference type="SUPFAM" id="SSF49265">
    <property type="entry name" value="Fibronectin type III"/>
    <property type="match status" value="1"/>
</dbReference>
<dbReference type="InterPro" id="IPR036028">
    <property type="entry name" value="SH3-like_dom_sf"/>
</dbReference>
<dbReference type="STRING" id="6293.A0A1I8EHB6"/>
<feature type="region of interest" description="Disordered" evidence="5">
    <location>
        <begin position="1130"/>
        <end position="1153"/>
    </location>
</feature>
<feature type="compositionally biased region" description="Basic and acidic residues" evidence="5">
    <location>
        <begin position="1237"/>
        <end position="1246"/>
    </location>
</feature>
<dbReference type="PROSITE" id="PS50853">
    <property type="entry name" value="FN3"/>
    <property type="match status" value="3"/>
</dbReference>
<organism evidence="8">
    <name type="scientific">Wuchereria bancrofti</name>
    <dbReference type="NCBI Taxonomy" id="6293"/>
    <lineage>
        <taxon>Eukaryota</taxon>
        <taxon>Metazoa</taxon>
        <taxon>Ecdysozoa</taxon>
        <taxon>Nematoda</taxon>
        <taxon>Chromadorea</taxon>
        <taxon>Rhabditida</taxon>
        <taxon>Spirurina</taxon>
        <taxon>Spiruromorpha</taxon>
        <taxon>Filarioidea</taxon>
        <taxon>Onchocercidae</taxon>
        <taxon>Wuchereria</taxon>
    </lineage>
</organism>
<dbReference type="GO" id="GO:0007274">
    <property type="term" value="P:neuromuscular synaptic transmission"/>
    <property type="evidence" value="ECO:0007669"/>
    <property type="project" value="TreeGrafter"/>
</dbReference>
<dbReference type="FunFam" id="2.30.30.40:FF:000023">
    <property type="entry name" value="RIMS-binding protein 2 isoform F"/>
    <property type="match status" value="1"/>
</dbReference>
<name>A0A1I8EHB6_WUCBA</name>
<evidence type="ECO:0000256" key="1">
    <source>
        <dbReference type="ARBA" id="ARBA00010749"/>
    </source>
</evidence>
<evidence type="ECO:0000259" key="6">
    <source>
        <dbReference type="PROSITE" id="PS50002"/>
    </source>
</evidence>
<proteinExistence type="inferred from homology"/>
<dbReference type="InterPro" id="IPR013783">
    <property type="entry name" value="Ig-like_fold"/>
</dbReference>
<dbReference type="InterPro" id="IPR040325">
    <property type="entry name" value="RIMBP1/2/3"/>
</dbReference>
<sequence>VTLPRCNRKLTIKNFEKRKLYIQKGHFVNISDVLLLALRQKPTARLFRALFQYIPIRDSPNENPQLELPLQAGEYILVHGEMDEDQFYHGETLDGQTGLVPSNYVERIPNQQLLLNTSRVRSPSFPLTVPPHLTQIQHDFSTSSVHPGAAGISASAHSATTIAPPLPDSVCPYPPVDIAKVTVQEVKITDNPRVPFPQELTVEKKMSRSCVISWTAPDDSLTPISQYHICVDSIVRAVVPGSFKCKALIEDIDLSKSINLSVRAVTENGHSPDAACTISLGKDAPIAPQHVRIWSITPISACVSWYPSDSNAEHVILLNAVKVGMCPPSVFQVQLNGLLPSTIYRVSVRTKHPKAVLEQRPVERCCDFKTLPKIGLPDPPSNVQVEMGPQPGTLLVSWTPVTNQPLPPSRAAVHSYLVYADGRNIAQVPSVNDHVLLRLSDFADDPPIFVTVRTRTKEGAVSSDSNVCRVPRDITNTTELSNRSTTYGIQSNLVQTIPSTGVRPSLISSLAPINISVGQTSIATTIPTTITTTAAATTTTTTIAPTIAITTTITAPPPPITTTAVTDLLQTSQGNLATINNLMNNSMMISRPTYGNHHITPGIPAINSSLLNVSGNGKLGYSGGSGGTAGINYNVYYMRFEHYLRNRADDRSGRSLINFPTRTGNFLPIQVARVRTEELCSTRSEPDLRPMALDDFSCRWFVALFDYSHHMSPNANAQQEELSFRKHQLIKVFGDVDQDGFYTGQIGHRIGLVPSNMVIEIAKDDLMPPQRRRSDAATTLEPSLRRMRWGSLKSRSYDHAGDRRPPRSRMITVDGEQYPSIDRRDHSLPNRSGDYFGTSFRRIPVGDYRLLSARSEYGGRGGSGAVGDEYDMYPPNGRHTLDYYGYARDYRPREITADRDRREYYMDERDLSERERADFYESEGPRDPRERAYRDIREGRDMRDYRDYRGSKYPREASMTRRERDYLEEHDDQKMRDYRDSREYRDQREVAEYREMRKDREVDQGVRDARNYDRRCDYGRLEKSHGSMREYGVSTGVAQSHYPSETIAATEDSRQGRMNGGMVVRKFVAKFDYDSRELSPNVDAEQVELSFHAGDVITVYGEMDEDGFFMGELNGIRGLVPSNFLHTSSPNLLLPTQMPHHQQQQQQQQASQVVPPITVPIPEQQPKPKGVVFQENAKKSLPSRQSSQVSSTSKSIPQASMKSKSGAAIGTQKTLSKKPSESSAKSTPNARKTSQTGKKEGVVKVK</sequence>
<dbReference type="Pfam" id="PF14604">
    <property type="entry name" value="SH3_9"/>
    <property type="match status" value="1"/>
</dbReference>
<dbReference type="Pfam" id="PF07653">
    <property type="entry name" value="SH3_2"/>
    <property type="match status" value="2"/>
</dbReference>
<feature type="domain" description="Fibronectin type-III" evidence="7">
    <location>
        <begin position="196"/>
        <end position="284"/>
    </location>
</feature>
<protein>
    <recommendedName>
        <fullName evidence="9">Variant SH3 domain-containing protein</fullName>
    </recommendedName>
</protein>
<feature type="domain" description="SH3" evidence="6">
    <location>
        <begin position="696"/>
        <end position="763"/>
    </location>
</feature>
<dbReference type="PANTHER" id="PTHR14234">
    <property type="entry name" value="RIM BINDING PROTEIN-RELATED"/>
    <property type="match status" value="1"/>
</dbReference>
<dbReference type="InterPro" id="IPR003961">
    <property type="entry name" value="FN3_dom"/>
</dbReference>
<dbReference type="PROSITE" id="PS50002">
    <property type="entry name" value="SH3"/>
    <property type="match status" value="3"/>
</dbReference>